<proteinExistence type="inferred from homology"/>
<dbReference type="SMART" id="SM00382">
    <property type="entry name" value="AAA"/>
    <property type="match status" value="1"/>
</dbReference>
<keyword evidence="3" id="KW-0547">Nucleotide-binding</keyword>
<keyword evidence="7" id="KW-1185">Reference proteome</keyword>
<dbReference type="GO" id="GO:0016887">
    <property type="term" value="F:ATP hydrolysis activity"/>
    <property type="evidence" value="ECO:0007669"/>
    <property type="project" value="InterPro"/>
</dbReference>
<keyword evidence="4 6" id="KW-0067">ATP-binding</keyword>
<evidence type="ECO:0000313" key="7">
    <source>
        <dbReference type="Proteomes" id="UP000547528"/>
    </source>
</evidence>
<organism evidence="6 7">
    <name type="scientific">Garicola koreensis</name>
    <dbReference type="NCBI Taxonomy" id="1262554"/>
    <lineage>
        <taxon>Bacteria</taxon>
        <taxon>Bacillati</taxon>
        <taxon>Actinomycetota</taxon>
        <taxon>Actinomycetes</taxon>
        <taxon>Micrococcales</taxon>
        <taxon>Micrococcaceae</taxon>
        <taxon>Garicola</taxon>
    </lineage>
</organism>
<dbReference type="RefSeq" id="WP_221205986.1">
    <property type="nucleotide sequence ID" value="NZ_BAABKR010000001.1"/>
</dbReference>
<dbReference type="InterPro" id="IPR027417">
    <property type="entry name" value="P-loop_NTPase"/>
</dbReference>
<accession>A0A7W5XZG0</accession>
<dbReference type="Gene3D" id="3.40.50.300">
    <property type="entry name" value="P-loop containing nucleotide triphosphate hydrolases"/>
    <property type="match status" value="1"/>
</dbReference>
<dbReference type="FunFam" id="3.40.50.300:FF:000134">
    <property type="entry name" value="Iron-enterobactin ABC transporter ATP-binding protein"/>
    <property type="match status" value="1"/>
</dbReference>
<dbReference type="GO" id="GO:0005524">
    <property type="term" value="F:ATP binding"/>
    <property type="evidence" value="ECO:0007669"/>
    <property type="project" value="UniProtKB-KW"/>
</dbReference>
<evidence type="ECO:0000313" key="6">
    <source>
        <dbReference type="EMBL" id="MBB3667431.1"/>
    </source>
</evidence>
<comment type="similarity">
    <text evidence="1">Belongs to the ABC transporter superfamily.</text>
</comment>
<dbReference type="SUPFAM" id="SSF52540">
    <property type="entry name" value="P-loop containing nucleoside triphosphate hydrolases"/>
    <property type="match status" value="1"/>
</dbReference>
<evidence type="ECO:0000256" key="3">
    <source>
        <dbReference type="ARBA" id="ARBA00022741"/>
    </source>
</evidence>
<sequence>MNSSSPDRPAVVVRGLSAGYPGVSALEGVNLQLGRGRITALVGANGSGKSTLFAAMLGLLPPRTGSVRLFGQAPAKARRRNAVSFVPQHEQIDTTFPITVEQVVMMGRYTHMGFIRRARSADREAVAEALARTGLSQYRRRSIGELSGGQRKRTFVARAIAQQAELMLLDEPFAGVDRSSERLITELLHQLAAAGTTMLISTHHLEGVHQLADEVILLHRRVLAAGAPEDVLTDEQLARAFGASLS</sequence>
<protein>
    <submittedName>
        <fullName evidence="6">Manganese transport system ATP-binding protein</fullName>
    </submittedName>
</protein>
<name>A0A7W5XZG0_9MICC</name>
<dbReference type="InterPro" id="IPR003593">
    <property type="entry name" value="AAA+_ATPase"/>
</dbReference>
<dbReference type="PROSITE" id="PS50893">
    <property type="entry name" value="ABC_TRANSPORTER_2"/>
    <property type="match status" value="1"/>
</dbReference>
<dbReference type="InterPro" id="IPR050153">
    <property type="entry name" value="Metal_Ion_Import_ABC"/>
</dbReference>
<keyword evidence="2" id="KW-0813">Transport</keyword>
<dbReference type="Proteomes" id="UP000547528">
    <property type="component" value="Unassembled WGS sequence"/>
</dbReference>
<dbReference type="Pfam" id="PF00005">
    <property type="entry name" value="ABC_tran"/>
    <property type="match status" value="1"/>
</dbReference>
<evidence type="ECO:0000256" key="4">
    <source>
        <dbReference type="ARBA" id="ARBA00022840"/>
    </source>
</evidence>
<comment type="caution">
    <text evidence="6">The sequence shown here is derived from an EMBL/GenBank/DDBJ whole genome shotgun (WGS) entry which is preliminary data.</text>
</comment>
<dbReference type="PANTHER" id="PTHR42734:SF5">
    <property type="entry name" value="IRON TRANSPORT SYSTEM ATP-BINDING PROTEIN HI_0361-RELATED"/>
    <property type="match status" value="1"/>
</dbReference>
<dbReference type="PANTHER" id="PTHR42734">
    <property type="entry name" value="METAL TRANSPORT SYSTEM ATP-BINDING PROTEIN TM_0124-RELATED"/>
    <property type="match status" value="1"/>
</dbReference>
<feature type="domain" description="ABC transporter" evidence="5">
    <location>
        <begin position="11"/>
        <end position="245"/>
    </location>
</feature>
<evidence type="ECO:0000256" key="2">
    <source>
        <dbReference type="ARBA" id="ARBA00022448"/>
    </source>
</evidence>
<reference evidence="6 7" key="1">
    <citation type="submission" date="2020-08" db="EMBL/GenBank/DDBJ databases">
        <title>Sequencing the genomes of 1000 actinobacteria strains.</title>
        <authorList>
            <person name="Klenk H.-P."/>
        </authorList>
    </citation>
    <scope>NUCLEOTIDE SEQUENCE [LARGE SCALE GENOMIC DNA]</scope>
    <source>
        <strain evidence="6 7">DSM 28238</strain>
    </source>
</reference>
<dbReference type="CDD" id="cd03235">
    <property type="entry name" value="ABC_Metallic_Cations"/>
    <property type="match status" value="1"/>
</dbReference>
<gene>
    <name evidence="6" type="ORF">FHX47_001024</name>
</gene>
<evidence type="ECO:0000259" key="5">
    <source>
        <dbReference type="PROSITE" id="PS50893"/>
    </source>
</evidence>
<evidence type="ECO:0000256" key="1">
    <source>
        <dbReference type="ARBA" id="ARBA00005417"/>
    </source>
</evidence>
<dbReference type="EMBL" id="JACIBT010000001">
    <property type="protein sequence ID" value="MBB3667431.1"/>
    <property type="molecule type" value="Genomic_DNA"/>
</dbReference>
<dbReference type="InterPro" id="IPR003439">
    <property type="entry name" value="ABC_transporter-like_ATP-bd"/>
</dbReference>
<dbReference type="AlphaFoldDB" id="A0A7W5XZG0"/>